<evidence type="ECO:0000313" key="2">
    <source>
        <dbReference type="Proteomes" id="UP001143856"/>
    </source>
</evidence>
<name>A0ACC1P7S1_9PEZI</name>
<protein>
    <submittedName>
        <fullName evidence="1">Uncharacterized protein</fullName>
    </submittedName>
</protein>
<sequence>MNYYLRVILVLVCLVSILGTNIAEAWNAIFFSDELGCGDTTASANSTSLEYSGPDTGDILIPQLMACIDLGGAIEDPLVNCAAYVPAGRAGASECEGHGGFVGMAVTVTNMLYCLAWEQPGCIGDVYYTWTPDNETQADGCHPGLRVRSFICLQ</sequence>
<dbReference type="Proteomes" id="UP001143856">
    <property type="component" value="Unassembled WGS sequence"/>
</dbReference>
<reference evidence="1" key="1">
    <citation type="submission" date="2022-10" db="EMBL/GenBank/DDBJ databases">
        <title>Genome Sequence of Xylaria curta.</title>
        <authorList>
            <person name="Buettner E."/>
        </authorList>
    </citation>
    <scope>NUCLEOTIDE SEQUENCE</scope>
    <source>
        <strain evidence="1">Babe10</strain>
    </source>
</reference>
<dbReference type="EMBL" id="JAPDGR010000860">
    <property type="protein sequence ID" value="KAJ2987004.1"/>
    <property type="molecule type" value="Genomic_DNA"/>
</dbReference>
<comment type="caution">
    <text evidence="1">The sequence shown here is derived from an EMBL/GenBank/DDBJ whole genome shotgun (WGS) entry which is preliminary data.</text>
</comment>
<keyword evidence="2" id="KW-1185">Reference proteome</keyword>
<evidence type="ECO:0000313" key="1">
    <source>
        <dbReference type="EMBL" id="KAJ2987004.1"/>
    </source>
</evidence>
<accession>A0ACC1P7S1</accession>
<proteinExistence type="predicted"/>
<organism evidence="1 2">
    <name type="scientific">Xylaria curta</name>
    <dbReference type="NCBI Taxonomy" id="42375"/>
    <lineage>
        <taxon>Eukaryota</taxon>
        <taxon>Fungi</taxon>
        <taxon>Dikarya</taxon>
        <taxon>Ascomycota</taxon>
        <taxon>Pezizomycotina</taxon>
        <taxon>Sordariomycetes</taxon>
        <taxon>Xylariomycetidae</taxon>
        <taxon>Xylariales</taxon>
        <taxon>Xylariaceae</taxon>
        <taxon>Xylaria</taxon>
    </lineage>
</organism>
<gene>
    <name evidence="1" type="ORF">NUW58_g4746</name>
</gene>